<accession>A0A1G9ZFR1</accession>
<dbReference type="RefSeq" id="WP_093659413.1">
    <property type="nucleotide sequence ID" value="NZ_FNHI01000021.1"/>
</dbReference>
<dbReference type="OrthoDB" id="4350224at2"/>
<dbReference type="Proteomes" id="UP000199063">
    <property type="component" value="Unassembled WGS sequence"/>
</dbReference>
<protein>
    <recommendedName>
        <fullName evidence="4">Lipoprotein</fullName>
    </recommendedName>
</protein>
<evidence type="ECO:0008006" key="4">
    <source>
        <dbReference type="Google" id="ProtNLM"/>
    </source>
</evidence>
<evidence type="ECO:0000313" key="2">
    <source>
        <dbReference type="EMBL" id="SDN19446.1"/>
    </source>
</evidence>
<evidence type="ECO:0000313" key="3">
    <source>
        <dbReference type="Proteomes" id="UP000199063"/>
    </source>
</evidence>
<evidence type="ECO:0000256" key="1">
    <source>
        <dbReference type="SAM" id="MobiDB-lite"/>
    </source>
</evidence>
<proteinExistence type="predicted"/>
<keyword evidence="3" id="KW-1185">Reference proteome</keyword>
<dbReference type="Gene3D" id="2.50.20.20">
    <property type="match status" value="1"/>
</dbReference>
<reference evidence="3" key="1">
    <citation type="submission" date="2016-10" db="EMBL/GenBank/DDBJ databases">
        <authorList>
            <person name="Varghese N."/>
            <person name="Submissions S."/>
        </authorList>
    </citation>
    <scope>NUCLEOTIDE SEQUENCE [LARGE SCALE GENOMIC DNA]</scope>
    <source>
        <strain evidence="3">CGMCC 4.7042</strain>
    </source>
</reference>
<feature type="region of interest" description="Disordered" evidence="1">
    <location>
        <begin position="234"/>
        <end position="256"/>
    </location>
</feature>
<organism evidence="2 3">
    <name type="scientific">Streptomyces wuyuanensis</name>
    <dbReference type="NCBI Taxonomy" id="1196353"/>
    <lineage>
        <taxon>Bacteria</taxon>
        <taxon>Bacillati</taxon>
        <taxon>Actinomycetota</taxon>
        <taxon>Actinomycetes</taxon>
        <taxon>Kitasatosporales</taxon>
        <taxon>Streptomycetaceae</taxon>
        <taxon>Streptomyces</taxon>
    </lineage>
</organism>
<sequence>MNGETKLGVRSRTHPLRFGGAAAAILSVLLLGTSACAGEPQRDTRPDEISSEAVDGVRKASSVRVRMEQTGPEATDIDLTMDRRGRCAGRITSADGTADIIKIGKTLWLKPDDRFWRTQLGDGAELPRAFENRYLRGGTEHEQLRDMAALCDLDGIHRALAEEVGKGPFVWAKPVTLEGERAETVSGRAGSVVISTAGGGRTSGPGTSEPGASGPVRFVQRNTDRNTVTTTFTDWNRPVTAKAPAPGESIDLARLS</sequence>
<dbReference type="GeneID" id="40832685"/>
<dbReference type="STRING" id="1196353.SAMN05444921_121109"/>
<dbReference type="AlphaFoldDB" id="A0A1G9ZFR1"/>
<dbReference type="EMBL" id="FNHI01000021">
    <property type="protein sequence ID" value="SDN19446.1"/>
    <property type="molecule type" value="Genomic_DNA"/>
</dbReference>
<name>A0A1G9ZFR1_9ACTN</name>
<gene>
    <name evidence="2" type="ORF">SAMN05444921_121109</name>
</gene>
<feature type="region of interest" description="Disordered" evidence="1">
    <location>
        <begin position="194"/>
        <end position="217"/>
    </location>
</feature>